<dbReference type="Proteomes" id="UP000632858">
    <property type="component" value="Unassembled WGS sequence"/>
</dbReference>
<feature type="transmembrane region" description="Helical" evidence="1">
    <location>
        <begin position="12"/>
        <end position="35"/>
    </location>
</feature>
<keyword evidence="1" id="KW-1133">Transmembrane helix</keyword>
<evidence type="ECO:0000313" key="2">
    <source>
        <dbReference type="EMBL" id="GGF85775.1"/>
    </source>
</evidence>
<reference evidence="2" key="1">
    <citation type="journal article" date="2014" name="Int. J. Syst. Evol. Microbiol.">
        <title>Complete genome sequence of Corynebacterium casei LMG S-19264T (=DSM 44701T), isolated from a smear-ripened cheese.</title>
        <authorList>
            <consortium name="US DOE Joint Genome Institute (JGI-PGF)"/>
            <person name="Walter F."/>
            <person name="Albersmeier A."/>
            <person name="Kalinowski J."/>
            <person name="Ruckert C."/>
        </authorList>
    </citation>
    <scope>NUCLEOTIDE SEQUENCE</scope>
    <source>
        <strain evidence="2">CGMCC 1.12726</strain>
    </source>
</reference>
<proteinExistence type="predicted"/>
<keyword evidence="1" id="KW-0472">Membrane</keyword>
<dbReference type="RefSeq" id="WP_188447349.1">
    <property type="nucleotide sequence ID" value="NZ_BMFO01000001.1"/>
</dbReference>
<keyword evidence="3" id="KW-1185">Reference proteome</keyword>
<protein>
    <recommendedName>
        <fullName evidence="4">Nitrogen fixation protein FixH</fullName>
    </recommendedName>
</protein>
<comment type="caution">
    <text evidence="2">The sequence shown here is derived from an EMBL/GenBank/DDBJ whole genome shotgun (WGS) entry which is preliminary data.</text>
</comment>
<reference evidence="2" key="2">
    <citation type="submission" date="2020-09" db="EMBL/GenBank/DDBJ databases">
        <authorList>
            <person name="Sun Q."/>
            <person name="Zhou Y."/>
        </authorList>
    </citation>
    <scope>NUCLEOTIDE SEQUENCE</scope>
    <source>
        <strain evidence="2">CGMCC 1.12726</strain>
    </source>
</reference>
<evidence type="ECO:0008006" key="4">
    <source>
        <dbReference type="Google" id="ProtNLM"/>
    </source>
</evidence>
<sequence>MTEQRKAWQEPMVWLMAGIPLATIVAGIATLVIALRSGPLDGVPASVQRVSQIQTLDSAADLAATRLDYHGYLLVERGASGWRLELKTAPPSLMQAPVQVVFVHPNSARMDVRVALVEGRAVLAQAPAFVPSQVVVTDDAGSWRLVGDYSDSGTLTLTPAVQAR</sequence>
<dbReference type="InterPro" id="IPR008620">
    <property type="entry name" value="FixH"/>
</dbReference>
<dbReference type="Pfam" id="PF05751">
    <property type="entry name" value="FixH"/>
    <property type="match status" value="1"/>
</dbReference>
<keyword evidence="1" id="KW-0812">Transmembrane</keyword>
<gene>
    <name evidence="2" type="ORF">GCM10010960_04750</name>
</gene>
<evidence type="ECO:0000256" key="1">
    <source>
        <dbReference type="SAM" id="Phobius"/>
    </source>
</evidence>
<dbReference type="AlphaFoldDB" id="A0A917CG50"/>
<organism evidence="2 3">
    <name type="scientific">Arenimonas maotaiensis</name>
    <dbReference type="NCBI Taxonomy" id="1446479"/>
    <lineage>
        <taxon>Bacteria</taxon>
        <taxon>Pseudomonadati</taxon>
        <taxon>Pseudomonadota</taxon>
        <taxon>Gammaproteobacteria</taxon>
        <taxon>Lysobacterales</taxon>
        <taxon>Lysobacteraceae</taxon>
        <taxon>Arenimonas</taxon>
    </lineage>
</organism>
<dbReference type="EMBL" id="BMFO01000001">
    <property type="protein sequence ID" value="GGF85775.1"/>
    <property type="molecule type" value="Genomic_DNA"/>
</dbReference>
<evidence type="ECO:0000313" key="3">
    <source>
        <dbReference type="Proteomes" id="UP000632858"/>
    </source>
</evidence>
<accession>A0A917CG50</accession>
<name>A0A917CG50_9GAMM</name>